<evidence type="ECO:0000313" key="1">
    <source>
        <dbReference type="EMBL" id="PTL71634.1"/>
    </source>
</evidence>
<dbReference type="AlphaFoldDB" id="A0A2T4UQ32"/>
<reference evidence="1 2" key="1">
    <citation type="submission" date="2018-03" db="EMBL/GenBank/DDBJ databases">
        <title>Bacteriophage NCPPB3778 and a type I-E CRISPR drive the evolution of the US Biological Select Agent, Rathayibacter toxicus.</title>
        <authorList>
            <person name="Davis E.W.II."/>
            <person name="Tabima J.F."/>
            <person name="Weisberg A.J."/>
            <person name="Dantas Lopes L."/>
            <person name="Wiseman M.S."/>
            <person name="Wiseman M.S."/>
            <person name="Pupko T."/>
            <person name="Belcher M.S."/>
            <person name="Sechler A.J."/>
            <person name="Tancos M.A."/>
            <person name="Schroeder B.K."/>
            <person name="Murray T.D."/>
            <person name="Luster D.G."/>
            <person name="Schneider W.L."/>
            <person name="Rogers E."/>
            <person name="Andreote F.D."/>
            <person name="Grunwald N.J."/>
            <person name="Putnam M.L."/>
            <person name="Chang J.H."/>
        </authorList>
    </citation>
    <scope>NUCLEOTIDE SEQUENCE [LARGE SCALE GENOMIC DNA]</scope>
    <source>
        <strain evidence="1 2">DSM 15933</strain>
    </source>
</reference>
<accession>A0A2T4UQ32</accession>
<comment type="caution">
    <text evidence="1">The sequence shown here is derived from an EMBL/GenBank/DDBJ whole genome shotgun (WGS) entry which is preliminary data.</text>
</comment>
<dbReference type="EMBL" id="PZPL01000001">
    <property type="protein sequence ID" value="PTL71634.1"/>
    <property type="molecule type" value="Genomic_DNA"/>
</dbReference>
<dbReference type="RefSeq" id="WP_055790326.1">
    <property type="nucleotide sequence ID" value="NZ_PZPL01000001.1"/>
</dbReference>
<proteinExistence type="predicted"/>
<protein>
    <submittedName>
        <fullName evidence="1">Uncharacterized protein</fullName>
    </submittedName>
</protein>
<organism evidence="1 2">
    <name type="scientific">Rathayibacter caricis DSM 15933</name>
    <dbReference type="NCBI Taxonomy" id="1328867"/>
    <lineage>
        <taxon>Bacteria</taxon>
        <taxon>Bacillati</taxon>
        <taxon>Actinomycetota</taxon>
        <taxon>Actinomycetes</taxon>
        <taxon>Micrococcales</taxon>
        <taxon>Microbacteriaceae</taxon>
        <taxon>Rathayibacter</taxon>
    </lineage>
</organism>
<sequence>MNAVIRMHAASLRVKAVTPGRSSRGGGPEQEDTMRRTVLSIDGRRFLLSLELDTEALEKRLVQAVRDHGDMVSFTVAGEREVCVLVSPGVAVILEHEDVPAEDPDAEDAPFHYDDVEYLS</sequence>
<keyword evidence="2" id="KW-1185">Reference proteome</keyword>
<name>A0A2T4UQ32_9MICO</name>
<dbReference type="Proteomes" id="UP000241085">
    <property type="component" value="Unassembled WGS sequence"/>
</dbReference>
<gene>
    <name evidence="1" type="ORF">C1I63_01410</name>
</gene>
<evidence type="ECO:0000313" key="2">
    <source>
        <dbReference type="Proteomes" id="UP000241085"/>
    </source>
</evidence>